<evidence type="ECO:0000313" key="1">
    <source>
        <dbReference type="EMBL" id="GJE94698.1"/>
    </source>
</evidence>
<comment type="caution">
    <text evidence="1">The sequence shown here is derived from an EMBL/GenBank/DDBJ whole genome shotgun (WGS) entry which is preliminary data.</text>
</comment>
<gene>
    <name evidence="1" type="ORF">PsYK624_108690</name>
</gene>
<accession>A0A9P3GEQ4</accession>
<proteinExistence type="predicted"/>
<dbReference type="OrthoDB" id="3226657at2759"/>
<organism evidence="1 2">
    <name type="scientific">Phanerochaete sordida</name>
    <dbReference type="NCBI Taxonomy" id="48140"/>
    <lineage>
        <taxon>Eukaryota</taxon>
        <taxon>Fungi</taxon>
        <taxon>Dikarya</taxon>
        <taxon>Basidiomycota</taxon>
        <taxon>Agaricomycotina</taxon>
        <taxon>Agaricomycetes</taxon>
        <taxon>Polyporales</taxon>
        <taxon>Phanerochaetaceae</taxon>
        <taxon>Phanerochaete</taxon>
    </lineage>
</organism>
<dbReference type="EMBL" id="BPQB01000042">
    <property type="protein sequence ID" value="GJE94698.1"/>
    <property type="molecule type" value="Genomic_DNA"/>
</dbReference>
<evidence type="ECO:0000313" key="2">
    <source>
        <dbReference type="Proteomes" id="UP000703269"/>
    </source>
</evidence>
<dbReference type="AlphaFoldDB" id="A0A9P3GEQ4"/>
<name>A0A9P3GEQ4_9APHY</name>
<dbReference type="Proteomes" id="UP000703269">
    <property type="component" value="Unassembled WGS sequence"/>
</dbReference>
<evidence type="ECO:0008006" key="3">
    <source>
        <dbReference type="Google" id="ProtNLM"/>
    </source>
</evidence>
<keyword evidence="2" id="KW-1185">Reference proteome</keyword>
<protein>
    <recommendedName>
        <fullName evidence="3">Heterokaryon incompatibility domain-containing protein</fullName>
    </recommendedName>
</protein>
<sequence>MEGVVDALTAEHRQLLEEAVKRRDVYVPDIDVDSLPVPIFDLFPPLESKVVVPRQMGYRGPLALPNELADVACQSLGKKGLLAELNRIQGTSYDLEIDSLEARLETCVSEGLDFGTAYSYMRPLWAQQNFERLDFSIEIDLSELNFYKMAAQTARMIGRRDRSVYTDPFGVMNYIPPRRVWDLYSNRVVDYAVVELWPNTSELVWRVSHPWVHSNRRHTVMTLINNFRWPVPVPVDVDLEQVRIELLNCGAQYAWLDVLCLRQVGEDEDEEERHEEWKVDVPTIGFIYSPPHRSERPEEYGPIVCYFNGLGWPFVLEEGTLDDHRHWLNRAWTLQEHKHDMLTLGLTEESPTPEERDNEVVRRFYERLEILPFHPPSNIFTVLHAMQPRAAANPTDKVFGLIYFLVTPRYPHGVPAYLEEEDVEDAWLRVLSAMEQRYRLDLLFLFPAAGTGKVAWAPSWQQAMNSDFTTLLDTPTADYQHSTFFHDRVSKFVSGLPESVSEALPDFLTDLDDGLLSRGLLNFVSERHVKKIMDRTGEVFARGYAVAGCFVRGLADVPQGDRQRTGSVRMQGRNLVVHAAHREPIPEGEYVMVGRDGPASDVWVLGTLSRQDRRLFSGTTLWVRKVSILQMPRSSGENLQRFDPGEVTSLRFD</sequence>
<reference evidence="1 2" key="1">
    <citation type="submission" date="2021-08" db="EMBL/GenBank/DDBJ databases">
        <title>Draft Genome Sequence of Phanerochaete sordida strain YK-624.</title>
        <authorList>
            <person name="Mori T."/>
            <person name="Dohra H."/>
            <person name="Suzuki T."/>
            <person name="Kawagishi H."/>
            <person name="Hirai H."/>
        </authorList>
    </citation>
    <scope>NUCLEOTIDE SEQUENCE [LARGE SCALE GENOMIC DNA]</scope>
    <source>
        <strain evidence="1 2">YK-624</strain>
    </source>
</reference>